<name>A0A0E9XRX4_ANGAN</name>
<reference evidence="1" key="2">
    <citation type="journal article" date="2015" name="Fish Shellfish Immunol.">
        <title>Early steps in the European eel (Anguilla anguilla)-Vibrio vulnificus interaction in the gills: Role of the RtxA13 toxin.</title>
        <authorList>
            <person name="Callol A."/>
            <person name="Pajuelo D."/>
            <person name="Ebbesson L."/>
            <person name="Teles M."/>
            <person name="MacKenzie S."/>
            <person name="Amaro C."/>
        </authorList>
    </citation>
    <scope>NUCLEOTIDE SEQUENCE</scope>
</reference>
<protein>
    <submittedName>
        <fullName evidence="1">Uncharacterized protein</fullName>
    </submittedName>
</protein>
<dbReference type="AlphaFoldDB" id="A0A0E9XRX4"/>
<organism evidence="1">
    <name type="scientific">Anguilla anguilla</name>
    <name type="common">European freshwater eel</name>
    <name type="synonym">Muraena anguilla</name>
    <dbReference type="NCBI Taxonomy" id="7936"/>
    <lineage>
        <taxon>Eukaryota</taxon>
        <taxon>Metazoa</taxon>
        <taxon>Chordata</taxon>
        <taxon>Craniata</taxon>
        <taxon>Vertebrata</taxon>
        <taxon>Euteleostomi</taxon>
        <taxon>Actinopterygii</taxon>
        <taxon>Neopterygii</taxon>
        <taxon>Teleostei</taxon>
        <taxon>Anguilliformes</taxon>
        <taxon>Anguillidae</taxon>
        <taxon>Anguilla</taxon>
    </lineage>
</organism>
<evidence type="ECO:0000313" key="1">
    <source>
        <dbReference type="EMBL" id="JAI04611.1"/>
    </source>
</evidence>
<sequence length="34" mass="3728">MSKMERLSQVLVELSDLFVTEGLNMLLSSSGPIC</sequence>
<dbReference type="EMBL" id="GBXM01003967">
    <property type="protein sequence ID" value="JAI04611.1"/>
    <property type="molecule type" value="Transcribed_RNA"/>
</dbReference>
<reference evidence="1" key="1">
    <citation type="submission" date="2014-11" db="EMBL/GenBank/DDBJ databases">
        <authorList>
            <person name="Amaro Gonzalez C."/>
        </authorList>
    </citation>
    <scope>NUCLEOTIDE SEQUENCE</scope>
</reference>
<proteinExistence type="predicted"/>
<accession>A0A0E9XRX4</accession>